<evidence type="ECO:0000256" key="1">
    <source>
        <dbReference type="SAM" id="Phobius"/>
    </source>
</evidence>
<keyword evidence="4" id="KW-1185">Reference proteome</keyword>
<dbReference type="Pfam" id="PF13018">
    <property type="entry name" value="ESPR"/>
    <property type="match status" value="1"/>
</dbReference>
<evidence type="ECO:0000313" key="4">
    <source>
        <dbReference type="Proteomes" id="UP000235616"/>
    </source>
</evidence>
<keyword evidence="1" id="KW-0472">Membrane</keyword>
<keyword evidence="1" id="KW-1133">Transmembrane helix</keyword>
<organism evidence="3 4">
    <name type="scientific">Trinickia dabaoshanensis</name>
    <dbReference type="NCBI Taxonomy" id="564714"/>
    <lineage>
        <taxon>Bacteria</taxon>
        <taxon>Pseudomonadati</taxon>
        <taxon>Pseudomonadota</taxon>
        <taxon>Betaproteobacteria</taxon>
        <taxon>Burkholderiales</taxon>
        <taxon>Burkholderiaceae</taxon>
        <taxon>Trinickia</taxon>
    </lineage>
</organism>
<dbReference type="InterPro" id="IPR024973">
    <property type="entry name" value="ESPR"/>
</dbReference>
<feature type="transmembrane region" description="Helical" evidence="1">
    <location>
        <begin position="33"/>
        <end position="51"/>
    </location>
</feature>
<keyword evidence="1" id="KW-0812">Transmembrane</keyword>
<feature type="domain" description="ESPR" evidence="2">
    <location>
        <begin position="1"/>
        <end position="46"/>
    </location>
</feature>
<protein>
    <recommendedName>
        <fullName evidence="2">ESPR domain-containing protein</fullName>
    </recommendedName>
</protein>
<feature type="non-terminal residue" evidence="3">
    <location>
        <position position="82"/>
    </location>
</feature>
<comment type="caution">
    <text evidence="3">The sequence shown here is derived from an EMBL/GenBank/DDBJ whole genome shotgun (WGS) entry which is preliminary data.</text>
</comment>
<name>A0A2N7VB47_9BURK</name>
<evidence type="ECO:0000259" key="2">
    <source>
        <dbReference type="Pfam" id="PF13018"/>
    </source>
</evidence>
<evidence type="ECO:0000313" key="3">
    <source>
        <dbReference type="EMBL" id="PMS14347.1"/>
    </source>
</evidence>
<dbReference type="EMBL" id="PNYA01000052">
    <property type="protein sequence ID" value="PMS14347.1"/>
    <property type="molecule type" value="Genomic_DNA"/>
</dbReference>
<proteinExistence type="predicted"/>
<dbReference type="Proteomes" id="UP000235616">
    <property type="component" value="Unassembled WGS sequence"/>
</dbReference>
<dbReference type="RefSeq" id="WP_146014165.1">
    <property type="nucleotide sequence ID" value="NZ_PNYA01000052.1"/>
</dbReference>
<reference evidence="3 4" key="1">
    <citation type="submission" date="2018-01" db="EMBL/GenBank/DDBJ databases">
        <title>Whole genome analyses suggest that Burkholderia sensu lato contains two further novel genera in the rhizoxinica-symbiotica group Mycetohabitans gen. nov., and Trinickia gen. nov.: implications for the evolution of diazotrophy and nodulation in the Burkholderiaceae.</title>
        <authorList>
            <person name="Estrada-de los Santos P."/>
            <person name="Palmer M."/>
            <person name="Chavez-Ramirez B."/>
            <person name="Beukes C."/>
            <person name="Steenkamp E.T."/>
            <person name="Hirsch A.M."/>
            <person name="Manyaka P."/>
            <person name="Maluk M."/>
            <person name="Lafos M."/>
            <person name="Crook M."/>
            <person name="Gross E."/>
            <person name="Simon M.F."/>
            <person name="Bueno dos Reis Junior F."/>
            <person name="Poole P.S."/>
            <person name="Venter S.N."/>
            <person name="James E.K."/>
        </authorList>
    </citation>
    <scope>NUCLEOTIDE SEQUENCE [LARGE SCALE GENOMIC DNA]</scope>
    <source>
        <strain evidence="3 4">GIMN1.004</strain>
    </source>
</reference>
<gene>
    <name evidence="3" type="ORF">C0Z18_32130</name>
</gene>
<sequence length="82" mass="7794">MNQSYRVVWNATHAVWQVASERARARGKASSKAVVAIGLLLGGVFAPMAGANAQVSLLIGSGGSGGSAGGGGNPGGSGGLGG</sequence>
<accession>A0A2N7VB47</accession>
<dbReference type="AlphaFoldDB" id="A0A2N7VB47"/>